<feature type="region of interest" description="Disordered" evidence="1">
    <location>
        <begin position="1"/>
        <end position="47"/>
    </location>
</feature>
<dbReference type="OrthoDB" id="5598843at2759"/>
<sequence length="148" mass="16153">MPLKDEVESRGKRGNGRKSNWTVLGKTGFPIGVASGKGSSTSKSTSFRLSKTPFVETTYVPVRGFNSVEVSSYLNKEWKSALDRANDASFPAKDKPEIYKMANNEWMTKNGSTTSIWSGRGHLMAKGTAFLTELRKSVISNIAEPKGG</sequence>
<protein>
    <submittedName>
        <fullName evidence="2">Uncharacterized protein</fullName>
    </submittedName>
</protein>
<dbReference type="RefSeq" id="XP_007874724.1">
    <property type="nucleotide sequence ID" value="XM_007876533.1"/>
</dbReference>
<accession>M7NJW9</accession>
<comment type="caution">
    <text evidence="2">The sequence shown here is derived from an EMBL/GenBank/DDBJ whole genome shotgun (WGS) entry which is preliminary data.</text>
</comment>
<dbReference type="HOGENOM" id="CLU_1759589_0_0_1"/>
<evidence type="ECO:0000313" key="2">
    <source>
        <dbReference type="EMBL" id="EMR08918.1"/>
    </source>
</evidence>
<feature type="compositionally biased region" description="Basic and acidic residues" evidence="1">
    <location>
        <begin position="1"/>
        <end position="11"/>
    </location>
</feature>
<dbReference type="STRING" id="1069680.M7NJW9"/>
<evidence type="ECO:0000256" key="1">
    <source>
        <dbReference type="SAM" id="MobiDB-lite"/>
    </source>
</evidence>
<feature type="compositionally biased region" description="Low complexity" evidence="1">
    <location>
        <begin position="36"/>
        <end position="46"/>
    </location>
</feature>
<dbReference type="AlphaFoldDB" id="M7NJW9"/>
<gene>
    <name evidence="2" type="ORF">PNEG_02700</name>
</gene>
<name>M7NJW9_PNEMU</name>
<dbReference type="eggNOG" id="ENOG502T0AH">
    <property type="taxonomic scope" value="Eukaryota"/>
</dbReference>
<dbReference type="GeneID" id="19896391"/>
<keyword evidence="3" id="KW-1185">Reference proteome</keyword>
<dbReference type="OMA" id="KMANNEW"/>
<evidence type="ECO:0000313" key="3">
    <source>
        <dbReference type="Proteomes" id="UP000011958"/>
    </source>
</evidence>
<organism evidence="2 3">
    <name type="scientific">Pneumocystis murina (strain B123)</name>
    <name type="common">Mouse pneumocystis pneumonia agent</name>
    <name type="synonym">Pneumocystis carinii f. sp. muris</name>
    <dbReference type="NCBI Taxonomy" id="1069680"/>
    <lineage>
        <taxon>Eukaryota</taxon>
        <taxon>Fungi</taxon>
        <taxon>Dikarya</taxon>
        <taxon>Ascomycota</taxon>
        <taxon>Taphrinomycotina</taxon>
        <taxon>Pneumocystomycetes</taxon>
        <taxon>Pneumocystaceae</taxon>
        <taxon>Pneumocystis</taxon>
    </lineage>
</organism>
<reference evidence="3" key="1">
    <citation type="journal article" date="2016" name="Nat. Commun.">
        <title>Genome analysis of three Pneumocystis species reveals adaptation mechanisms to life exclusively in mammalian hosts.</title>
        <authorList>
            <person name="Ma L."/>
            <person name="Chen Z."/>
            <person name="Huang D.W."/>
            <person name="Kutty G."/>
            <person name="Ishihara M."/>
            <person name="Wang H."/>
            <person name="Abouelleil A."/>
            <person name="Bishop L."/>
            <person name="Davey E."/>
            <person name="Deng R."/>
            <person name="Deng X."/>
            <person name="Fan L."/>
            <person name="Fantoni G."/>
            <person name="Fitzgerald M."/>
            <person name="Gogineni E."/>
            <person name="Goldberg J.M."/>
            <person name="Handley G."/>
            <person name="Hu X."/>
            <person name="Huber C."/>
            <person name="Jiao X."/>
            <person name="Jones K."/>
            <person name="Levin J.Z."/>
            <person name="Liu Y."/>
            <person name="Macdonald P."/>
            <person name="Melnikov A."/>
            <person name="Raley C."/>
            <person name="Sassi M."/>
            <person name="Sherman B.T."/>
            <person name="Song X."/>
            <person name="Sykes S."/>
            <person name="Tran B."/>
            <person name="Walsh L."/>
            <person name="Xia Y."/>
            <person name="Yang J."/>
            <person name="Young S."/>
            <person name="Zeng Q."/>
            <person name="Zheng X."/>
            <person name="Stephens R."/>
            <person name="Nusbaum C."/>
            <person name="Birren B.W."/>
            <person name="Azadi P."/>
            <person name="Lempicki R.A."/>
            <person name="Cuomo C.A."/>
            <person name="Kovacs J.A."/>
        </authorList>
    </citation>
    <scope>NUCLEOTIDE SEQUENCE [LARGE SCALE GENOMIC DNA]</scope>
    <source>
        <strain evidence="3">B123</strain>
    </source>
</reference>
<dbReference type="EMBL" id="AFWA02000007">
    <property type="protein sequence ID" value="EMR08918.1"/>
    <property type="molecule type" value="Genomic_DNA"/>
</dbReference>
<dbReference type="VEuPathDB" id="FungiDB:PNEG_02700"/>
<proteinExistence type="predicted"/>
<dbReference type="Proteomes" id="UP000011958">
    <property type="component" value="Unassembled WGS sequence"/>
</dbReference>